<accession>A0A6G0WQH3</accession>
<evidence type="ECO:0000313" key="3">
    <source>
        <dbReference type="Proteomes" id="UP000481153"/>
    </source>
</evidence>
<dbReference type="Pfam" id="PF12146">
    <property type="entry name" value="Hydrolase_4"/>
    <property type="match status" value="1"/>
</dbReference>
<dbReference type="PANTHER" id="PTHR11614">
    <property type="entry name" value="PHOSPHOLIPASE-RELATED"/>
    <property type="match status" value="1"/>
</dbReference>
<dbReference type="EMBL" id="VJMJ01000162">
    <property type="protein sequence ID" value="KAF0729679.1"/>
    <property type="molecule type" value="Genomic_DNA"/>
</dbReference>
<dbReference type="Proteomes" id="UP000481153">
    <property type="component" value="Unassembled WGS sequence"/>
</dbReference>
<organism evidence="2 3">
    <name type="scientific">Aphanomyces euteiches</name>
    <dbReference type="NCBI Taxonomy" id="100861"/>
    <lineage>
        <taxon>Eukaryota</taxon>
        <taxon>Sar</taxon>
        <taxon>Stramenopiles</taxon>
        <taxon>Oomycota</taxon>
        <taxon>Saprolegniomycetes</taxon>
        <taxon>Saprolegniales</taxon>
        <taxon>Verrucalvaceae</taxon>
        <taxon>Aphanomyces</taxon>
    </lineage>
</organism>
<dbReference type="InterPro" id="IPR022742">
    <property type="entry name" value="Hydrolase_4"/>
</dbReference>
<dbReference type="Gene3D" id="3.40.50.1820">
    <property type="entry name" value="alpha/beta hydrolase"/>
    <property type="match status" value="1"/>
</dbReference>
<proteinExistence type="predicted"/>
<dbReference type="SUPFAM" id="SSF53474">
    <property type="entry name" value="alpha/beta-Hydrolases"/>
    <property type="match status" value="1"/>
</dbReference>
<evidence type="ECO:0000259" key="1">
    <source>
        <dbReference type="Pfam" id="PF12146"/>
    </source>
</evidence>
<protein>
    <recommendedName>
        <fullName evidence="1">Serine aminopeptidase S33 domain-containing protein</fullName>
    </recommendedName>
</protein>
<keyword evidence="3" id="KW-1185">Reference proteome</keyword>
<gene>
    <name evidence="2" type="ORF">Ae201684_012740</name>
</gene>
<dbReference type="VEuPathDB" id="FungiDB:AeMF1_003390"/>
<dbReference type="InterPro" id="IPR051044">
    <property type="entry name" value="MAG_DAG_Lipase"/>
</dbReference>
<reference evidence="2 3" key="1">
    <citation type="submission" date="2019-07" db="EMBL/GenBank/DDBJ databases">
        <title>Genomics analysis of Aphanomyces spp. identifies a new class of oomycete effector associated with host adaptation.</title>
        <authorList>
            <person name="Gaulin E."/>
        </authorList>
    </citation>
    <scope>NUCLEOTIDE SEQUENCE [LARGE SCALE GENOMIC DNA]</scope>
    <source>
        <strain evidence="2 3">ATCC 201684</strain>
    </source>
</reference>
<comment type="caution">
    <text evidence="2">The sequence shown here is derived from an EMBL/GenBank/DDBJ whole genome shotgun (WGS) entry which is preliminary data.</text>
</comment>
<dbReference type="InterPro" id="IPR029058">
    <property type="entry name" value="AB_hydrolase_fold"/>
</dbReference>
<name>A0A6G0WQH3_9STRA</name>
<sequence>MQADHTSDSMQYFVGGISFGGLLAAHTAASSHRKWGGIVLLAPAIDVETTYLWALQRYLTISWCGSCPLANPLKIILIDLTRDKPAIEEFDADPLNHRGPLKMRLCWAALQGMTALTVESRAAITAPLLILHGAADKVTSPKLSNVFFDQVESKIKAYHALPDQLHLLLHELEKKENARLIFDWIIDGEHPPAE</sequence>
<feature type="domain" description="Serine aminopeptidase S33" evidence="1">
    <location>
        <begin position="8"/>
        <end position="173"/>
    </location>
</feature>
<dbReference type="AlphaFoldDB" id="A0A6G0WQH3"/>
<evidence type="ECO:0000313" key="2">
    <source>
        <dbReference type="EMBL" id="KAF0729679.1"/>
    </source>
</evidence>